<sequence length="51" mass="5671">MDLRNEGRFNERPWKLPDGITKAWGVGDMAGCAAPVKTPFFLPHDEAIVKS</sequence>
<proteinExistence type="predicted"/>
<reference evidence="1 2" key="1">
    <citation type="submission" date="2019-12" db="EMBL/GenBank/DDBJ databases">
        <title>complete genome sequences of Pseudomonas putida str. WP8-W18-CRE-01 isolated from wastewater treatment plant effluent.</title>
        <authorList>
            <person name="Sekizuka T."/>
            <person name="Itokawa K."/>
            <person name="Yatsu K."/>
            <person name="Inamine Y."/>
            <person name="Kuroda M."/>
        </authorList>
    </citation>
    <scope>NUCLEOTIDE SEQUENCE [LARGE SCALE GENOMIC DNA]</scope>
    <source>
        <strain evidence="1 2">WP8-W18-CRE-01</strain>
    </source>
</reference>
<gene>
    <name evidence="1" type="ORF">WP8W18C01_37150</name>
</gene>
<dbReference type="RefSeq" id="WP_182816027.1">
    <property type="nucleotide sequence ID" value="NZ_AP022227.1"/>
</dbReference>
<dbReference type="EMBL" id="AP022227">
    <property type="protein sequence ID" value="BBT41374.1"/>
    <property type="molecule type" value="Genomic_DNA"/>
</dbReference>
<accession>A0A6S5TXF4</accession>
<evidence type="ECO:0000313" key="1">
    <source>
        <dbReference type="EMBL" id="BBT41374.1"/>
    </source>
</evidence>
<organism evidence="1 2">
    <name type="scientific">Pseudomonas putida</name>
    <name type="common">Arthrobacter siderocapsulatus</name>
    <dbReference type="NCBI Taxonomy" id="303"/>
    <lineage>
        <taxon>Bacteria</taxon>
        <taxon>Pseudomonadati</taxon>
        <taxon>Pseudomonadota</taxon>
        <taxon>Gammaproteobacteria</taxon>
        <taxon>Pseudomonadales</taxon>
        <taxon>Pseudomonadaceae</taxon>
        <taxon>Pseudomonas</taxon>
    </lineage>
</organism>
<protein>
    <submittedName>
        <fullName evidence="1">Uncharacterized protein</fullName>
    </submittedName>
</protein>
<evidence type="ECO:0000313" key="2">
    <source>
        <dbReference type="Proteomes" id="UP000515680"/>
    </source>
</evidence>
<dbReference type="Proteomes" id="UP000515680">
    <property type="component" value="Chromosome"/>
</dbReference>
<name>A0A6S5TXF4_PSEPU</name>
<dbReference type="AlphaFoldDB" id="A0A6S5TXF4"/>